<dbReference type="NCBIfam" id="TIGR00290">
    <property type="entry name" value="MJ0570_dom"/>
    <property type="match status" value="1"/>
</dbReference>
<dbReference type="FunFam" id="3.90.1490.10:FF:000001">
    <property type="entry name" value="Diphthine--ammonia ligase"/>
    <property type="match status" value="1"/>
</dbReference>
<comment type="catalytic activity">
    <reaction evidence="12">
        <text>diphthine-[translation elongation factor 2] + NH4(+) + ATP = diphthamide-[translation elongation factor 2] + AMP + diphosphate + H(+)</text>
        <dbReference type="Rhea" id="RHEA:19753"/>
        <dbReference type="Rhea" id="RHEA-COMP:10172"/>
        <dbReference type="Rhea" id="RHEA-COMP:10174"/>
        <dbReference type="ChEBI" id="CHEBI:15378"/>
        <dbReference type="ChEBI" id="CHEBI:16692"/>
        <dbReference type="ChEBI" id="CHEBI:28938"/>
        <dbReference type="ChEBI" id="CHEBI:30616"/>
        <dbReference type="ChEBI" id="CHEBI:33019"/>
        <dbReference type="ChEBI" id="CHEBI:82696"/>
        <dbReference type="ChEBI" id="CHEBI:456215"/>
        <dbReference type="EC" id="6.3.1.14"/>
    </reaction>
</comment>
<dbReference type="EMBL" id="CAXLJL010000090">
    <property type="protein sequence ID" value="CAL5131383.1"/>
    <property type="molecule type" value="Genomic_DNA"/>
</dbReference>
<dbReference type="FunFam" id="3.40.50.620:FF:000145">
    <property type="entry name" value="ATP-binding domain containing protein"/>
    <property type="match status" value="1"/>
</dbReference>
<evidence type="ECO:0000256" key="2">
    <source>
        <dbReference type="ARBA" id="ARBA00008496"/>
    </source>
</evidence>
<evidence type="ECO:0000256" key="10">
    <source>
        <dbReference type="ARBA" id="ARBA00031552"/>
    </source>
</evidence>
<dbReference type="Gene3D" id="3.30.1330.40">
    <property type="entry name" value="RutC-like"/>
    <property type="match status" value="1"/>
</dbReference>
<reference evidence="14" key="1">
    <citation type="submission" date="2024-06" db="EMBL/GenBank/DDBJ databases">
        <authorList>
            <person name="Liu X."/>
            <person name="Lenzi L."/>
            <person name="Haldenby T S."/>
            <person name="Uol C."/>
        </authorList>
    </citation>
    <scope>NUCLEOTIDE SEQUENCE</scope>
</reference>
<dbReference type="SUPFAM" id="SSF52402">
    <property type="entry name" value="Adenine nucleotide alpha hydrolases-like"/>
    <property type="match status" value="1"/>
</dbReference>
<dbReference type="Gene3D" id="3.40.50.620">
    <property type="entry name" value="HUPs"/>
    <property type="match status" value="1"/>
</dbReference>
<dbReference type="InterPro" id="IPR030662">
    <property type="entry name" value="DPH6/MJ0570"/>
</dbReference>
<comment type="pathway">
    <text evidence="1">Protein modification; peptidyl-diphthamide biosynthesis.</text>
</comment>
<evidence type="ECO:0000256" key="6">
    <source>
        <dbReference type="ARBA" id="ARBA00022741"/>
    </source>
</evidence>
<dbReference type="PANTHER" id="PTHR12196">
    <property type="entry name" value="DOMAIN OF UNKNOWN FUNCTION 71 DUF71 -CONTAINING PROTEIN"/>
    <property type="match status" value="1"/>
</dbReference>
<dbReference type="Proteomes" id="UP001497525">
    <property type="component" value="Unassembled WGS sequence"/>
</dbReference>
<dbReference type="SUPFAM" id="SSF55298">
    <property type="entry name" value="YjgF-like"/>
    <property type="match status" value="1"/>
</dbReference>
<sequence length="720" mass="78702">MEEICLASTASLGVLALISGGKDSIFSLLECVAHGYEVKALVNFAPPYCDEACAKEIDSYMYQSVANEGVRLIAESLRIPLYQFPIRGACCCADLHYVSQSGDEVEDLYAGLLQIKNMVPAITHVASGAIFSDYQRIRVENVTSRLGLRSLSFLWRRPPEEVIEDIIRCSLDAIIVKVASYGLELKTDLGAHLSDLAPRLHSLSKPPWCLNVCGEGGEYESFTLDCPLFHKRIVVRDSRVVVHSNEELNPTAYLHLTKLSLEDKPVDLVCTSAADLLSMKWRGSSTSVDGRNPFMTPSERLMNLPTKVLEEFASDYADLPVDDDGEDNLSPVVIMNSSAMLAAGSQSAIKGRPYLTPCYTGTACFTGDAADGVKEAFWGAIKTLQNHLIANGISLNHIIQCIVCLNQPMSADLYSALDEVYASVFSLPWENQTGVQESEEQRLFPPTRVCIAVSRPCEESQPGTDKEIVSVGIAAVVYPCSGQPPLSGGARGMHVRSLSHWAPASIGPYSQAISVTVNRAELSSTKVADGGPNEELSFSVYSGQIGMIPELMTLPSDGETECWLAVRHCHRVIKVVSPKLWQTLFVGICYGTSVTSLTQARQIFHKAVCSLWGRQHNDDLSREQNECFCTTRVIWALVSDLPMHAAVEWQTFTLSRLDASRHTSPIRFSTTTADVPNLTGAPLMLCIERCLGSTNFDGCVIPVVGFLNEKTVAAGVFFQY</sequence>
<dbReference type="CDD" id="cd06156">
    <property type="entry name" value="eu_AANH_C_2"/>
    <property type="match status" value="1"/>
</dbReference>
<keyword evidence="7" id="KW-0067">ATP-binding</keyword>
<evidence type="ECO:0000256" key="11">
    <source>
        <dbReference type="ARBA" id="ARBA00032849"/>
    </source>
</evidence>
<proteinExistence type="inferred from homology"/>
<gene>
    <name evidence="14" type="ORF">CDAUBV1_LOCUS3798</name>
</gene>
<dbReference type="Gene3D" id="3.90.1490.10">
    <property type="entry name" value="putative n-type atp pyrophosphatase, domain 2"/>
    <property type="match status" value="1"/>
</dbReference>
<evidence type="ECO:0000313" key="15">
    <source>
        <dbReference type="Proteomes" id="UP001497525"/>
    </source>
</evidence>
<dbReference type="CDD" id="cd01994">
    <property type="entry name" value="AANH_PF0828-like"/>
    <property type="match status" value="1"/>
</dbReference>
<evidence type="ECO:0000256" key="5">
    <source>
        <dbReference type="ARBA" id="ARBA00022598"/>
    </source>
</evidence>
<dbReference type="GO" id="GO:0017183">
    <property type="term" value="P:protein histidyl modification to diphthamide"/>
    <property type="evidence" value="ECO:0007669"/>
    <property type="project" value="TreeGrafter"/>
</dbReference>
<comment type="similarity">
    <text evidence="2">Belongs to the Diphthine--ammonia ligase family.</text>
</comment>
<comment type="caution">
    <text evidence="14">The sequence shown here is derived from an EMBL/GenBank/DDBJ whole genome shotgun (WGS) entry which is preliminary data.</text>
</comment>
<protein>
    <recommendedName>
        <fullName evidence="4">Diphthine--ammonia ligase</fullName>
        <ecNumber evidence="3">6.3.1.14</ecNumber>
    </recommendedName>
    <alternativeName>
        <fullName evidence="9">ATP-binding domain-containing protein 4</fullName>
    </alternativeName>
    <alternativeName>
        <fullName evidence="8">Diphthamide synthase</fullName>
    </alternativeName>
    <alternativeName>
        <fullName evidence="10">Diphthamide synthetase</fullName>
    </alternativeName>
    <alternativeName>
        <fullName evidence="11">Protein DPH6 homolog</fullName>
    </alternativeName>
</protein>
<evidence type="ECO:0000256" key="12">
    <source>
        <dbReference type="ARBA" id="ARBA00048108"/>
    </source>
</evidence>
<dbReference type="PANTHER" id="PTHR12196:SF2">
    <property type="entry name" value="DIPHTHINE--AMMONIA LIGASE"/>
    <property type="match status" value="1"/>
</dbReference>
<evidence type="ECO:0000256" key="4">
    <source>
        <dbReference type="ARBA" id="ARBA00018426"/>
    </source>
</evidence>
<evidence type="ECO:0000256" key="8">
    <source>
        <dbReference type="ARBA" id="ARBA00029814"/>
    </source>
</evidence>
<evidence type="ECO:0000313" key="14">
    <source>
        <dbReference type="EMBL" id="CAL5131383.1"/>
    </source>
</evidence>
<feature type="domain" description="Diphthamide synthase" evidence="13">
    <location>
        <begin position="14"/>
        <end position="243"/>
    </location>
</feature>
<evidence type="ECO:0000259" key="13">
    <source>
        <dbReference type="Pfam" id="PF01902"/>
    </source>
</evidence>
<keyword evidence="6" id="KW-0547">Nucleotide-binding</keyword>
<dbReference type="EC" id="6.3.1.14" evidence="3"/>
<dbReference type="Pfam" id="PF01902">
    <property type="entry name" value="Diphthami_syn_2"/>
    <property type="match status" value="1"/>
</dbReference>
<dbReference type="GO" id="GO:0017178">
    <property type="term" value="F:diphthine-ammonia ligase activity"/>
    <property type="evidence" value="ECO:0007669"/>
    <property type="project" value="UniProtKB-EC"/>
</dbReference>
<evidence type="ECO:0000256" key="1">
    <source>
        <dbReference type="ARBA" id="ARBA00005156"/>
    </source>
</evidence>
<evidence type="ECO:0000256" key="7">
    <source>
        <dbReference type="ARBA" id="ARBA00022840"/>
    </source>
</evidence>
<evidence type="ECO:0000256" key="3">
    <source>
        <dbReference type="ARBA" id="ARBA00012089"/>
    </source>
</evidence>
<dbReference type="GO" id="GO:0005524">
    <property type="term" value="F:ATP binding"/>
    <property type="evidence" value="ECO:0007669"/>
    <property type="project" value="UniProtKB-KW"/>
</dbReference>
<dbReference type="InterPro" id="IPR035959">
    <property type="entry name" value="RutC-like_sf"/>
</dbReference>
<dbReference type="InterPro" id="IPR014729">
    <property type="entry name" value="Rossmann-like_a/b/a_fold"/>
</dbReference>
<dbReference type="InterPro" id="IPR002761">
    <property type="entry name" value="Diphthami_syn_dom"/>
</dbReference>
<organism evidence="14 15">
    <name type="scientific">Calicophoron daubneyi</name>
    <name type="common">Rumen fluke</name>
    <name type="synonym">Paramphistomum daubneyi</name>
    <dbReference type="NCBI Taxonomy" id="300641"/>
    <lineage>
        <taxon>Eukaryota</taxon>
        <taxon>Metazoa</taxon>
        <taxon>Spiralia</taxon>
        <taxon>Lophotrochozoa</taxon>
        <taxon>Platyhelminthes</taxon>
        <taxon>Trematoda</taxon>
        <taxon>Digenea</taxon>
        <taxon>Plagiorchiida</taxon>
        <taxon>Pronocephalata</taxon>
        <taxon>Paramphistomoidea</taxon>
        <taxon>Paramphistomidae</taxon>
        <taxon>Calicophoron</taxon>
    </lineage>
</organism>
<accession>A0AAV2T7V3</accession>
<evidence type="ECO:0000256" key="9">
    <source>
        <dbReference type="ARBA" id="ARBA00031202"/>
    </source>
</evidence>
<name>A0AAV2T7V3_CALDB</name>
<dbReference type="AlphaFoldDB" id="A0AAV2T7V3"/>
<keyword evidence="5" id="KW-0436">Ligase</keyword>